<sequence>MGSGEYSNKVYSMDPSSNGEVLEMLELSMTVAKFGPQNSFATFAGDNVFLAVGFGNNSYQTEFVLQWNRWNPSFEPFNNDLPGRQLPGNAMIPLRHVPICESQSRMWKLIVNHVKPTRFPIGGWNENMNDDQNSIYSHFQMLEEFRCEGRFHFRLIYPELGTYNEWYQTNDPSLQSNGSATDFIGVALGMPLGFNGLVHNNR</sequence>
<comment type="caution">
    <text evidence="1">The sequence shown here is derived from an EMBL/GenBank/DDBJ whole genome shotgun (WGS) entry which is preliminary data.</text>
</comment>
<reference evidence="1 2" key="1">
    <citation type="journal article" date="2018" name="Nat. Ecol. Evol.">
        <title>Genomic signatures of mitonuclear coevolution across populations of Tigriopus californicus.</title>
        <authorList>
            <person name="Barreto F.S."/>
            <person name="Watson E.T."/>
            <person name="Lima T.G."/>
            <person name="Willett C.S."/>
            <person name="Edmands S."/>
            <person name="Li W."/>
            <person name="Burton R.S."/>
        </authorList>
    </citation>
    <scope>NUCLEOTIDE SEQUENCE [LARGE SCALE GENOMIC DNA]</scope>
    <source>
        <strain evidence="1 2">San Diego</strain>
    </source>
</reference>
<keyword evidence="2" id="KW-1185">Reference proteome</keyword>
<dbReference type="Proteomes" id="UP000318571">
    <property type="component" value="Chromosome 1"/>
</dbReference>
<organism evidence="1 2">
    <name type="scientific">Tigriopus californicus</name>
    <name type="common">Marine copepod</name>
    <dbReference type="NCBI Taxonomy" id="6832"/>
    <lineage>
        <taxon>Eukaryota</taxon>
        <taxon>Metazoa</taxon>
        <taxon>Ecdysozoa</taxon>
        <taxon>Arthropoda</taxon>
        <taxon>Crustacea</taxon>
        <taxon>Multicrustacea</taxon>
        <taxon>Hexanauplia</taxon>
        <taxon>Copepoda</taxon>
        <taxon>Harpacticoida</taxon>
        <taxon>Harpacticidae</taxon>
        <taxon>Tigriopus</taxon>
    </lineage>
</organism>
<protein>
    <submittedName>
        <fullName evidence="1">Uncharacterized protein</fullName>
    </submittedName>
</protein>
<evidence type="ECO:0000313" key="1">
    <source>
        <dbReference type="EMBL" id="TRY69007.1"/>
    </source>
</evidence>
<gene>
    <name evidence="1" type="ORF">TCAL_08069</name>
</gene>
<name>A0A553NU99_TIGCA</name>
<evidence type="ECO:0000313" key="2">
    <source>
        <dbReference type="Proteomes" id="UP000318571"/>
    </source>
</evidence>
<feature type="non-terminal residue" evidence="1">
    <location>
        <position position="202"/>
    </location>
</feature>
<dbReference type="EMBL" id="VCGU01000010">
    <property type="protein sequence ID" value="TRY69007.1"/>
    <property type="molecule type" value="Genomic_DNA"/>
</dbReference>
<accession>A0A553NU99</accession>
<dbReference type="AlphaFoldDB" id="A0A553NU99"/>
<proteinExistence type="predicted"/>